<evidence type="ECO:0000256" key="1">
    <source>
        <dbReference type="ARBA" id="ARBA00008700"/>
    </source>
</evidence>
<evidence type="ECO:0000313" key="6">
    <source>
        <dbReference type="EMBL" id="OEL30113.1"/>
    </source>
</evidence>
<comment type="caution">
    <text evidence="6">The sequence shown here is derived from an EMBL/GenBank/DDBJ whole genome shotgun (WGS) entry which is preliminary data.</text>
</comment>
<dbReference type="PANTHER" id="PTHR48409:SF1">
    <property type="entry name" value="GLYCOSYLTRANSFERASE FAMILY PROTEIN 64 C3"/>
    <property type="match status" value="1"/>
</dbReference>
<accession>A0A1E5VYB7</accession>
<evidence type="ECO:0000256" key="4">
    <source>
        <dbReference type="SAM" id="Phobius"/>
    </source>
</evidence>
<dbReference type="PANTHER" id="PTHR48409">
    <property type="entry name" value="GLYCOSYLTRANSFERASE FAMILY PROTEIN 64 C3"/>
    <property type="match status" value="1"/>
</dbReference>
<dbReference type="Proteomes" id="UP000095767">
    <property type="component" value="Unassembled WGS sequence"/>
</dbReference>
<evidence type="ECO:0000256" key="3">
    <source>
        <dbReference type="ARBA" id="ARBA00023157"/>
    </source>
</evidence>
<evidence type="ECO:0000313" key="7">
    <source>
        <dbReference type="Proteomes" id="UP000095767"/>
    </source>
</evidence>
<keyword evidence="4" id="KW-1133">Transmembrane helix</keyword>
<feature type="domain" description="Glycosyl transferase 64" evidence="5">
    <location>
        <begin position="85"/>
        <end position="347"/>
    </location>
</feature>
<reference evidence="6 7" key="1">
    <citation type="submission" date="2016-09" db="EMBL/GenBank/DDBJ databases">
        <title>The draft genome of Dichanthelium oligosanthes: A C3 panicoid grass species.</title>
        <authorList>
            <person name="Studer A.J."/>
            <person name="Schnable J.C."/>
            <person name="Brutnell T.P."/>
        </authorList>
    </citation>
    <scope>NUCLEOTIDE SEQUENCE [LARGE SCALE GENOMIC DNA]</scope>
    <source>
        <strain evidence="7">cv. Kellogg 1175</strain>
        <tissue evidence="6">Leaf</tissue>
    </source>
</reference>
<dbReference type="SUPFAM" id="SSF53448">
    <property type="entry name" value="Nucleotide-diphospho-sugar transferases"/>
    <property type="match status" value="1"/>
</dbReference>
<dbReference type="AlphaFoldDB" id="A0A1E5VYB7"/>
<dbReference type="STRING" id="888268.A0A1E5VYB7"/>
<dbReference type="GO" id="GO:0016020">
    <property type="term" value="C:membrane"/>
    <property type="evidence" value="ECO:0007669"/>
    <property type="project" value="InterPro"/>
</dbReference>
<dbReference type="InterPro" id="IPR053318">
    <property type="entry name" value="GT64"/>
</dbReference>
<evidence type="ECO:0000256" key="2">
    <source>
        <dbReference type="ARBA" id="ARBA00022679"/>
    </source>
</evidence>
<keyword evidence="2 6" id="KW-0808">Transferase</keyword>
<dbReference type="InterPro" id="IPR029044">
    <property type="entry name" value="Nucleotide-diphossugar_trans"/>
</dbReference>
<dbReference type="InterPro" id="IPR015338">
    <property type="entry name" value="GT64_dom"/>
</dbReference>
<dbReference type="Pfam" id="PF09258">
    <property type="entry name" value="Glyco_transf_64"/>
    <property type="match status" value="1"/>
</dbReference>
<protein>
    <submittedName>
        <fullName evidence="6">Glycosyltransferase family protein 64 C3</fullName>
    </submittedName>
</protein>
<proteinExistence type="inferred from homology"/>
<organism evidence="6 7">
    <name type="scientific">Dichanthelium oligosanthes</name>
    <dbReference type="NCBI Taxonomy" id="888268"/>
    <lineage>
        <taxon>Eukaryota</taxon>
        <taxon>Viridiplantae</taxon>
        <taxon>Streptophyta</taxon>
        <taxon>Embryophyta</taxon>
        <taxon>Tracheophyta</taxon>
        <taxon>Spermatophyta</taxon>
        <taxon>Magnoliopsida</taxon>
        <taxon>Liliopsida</taxon>
        <taxon>Poales</taxon>
        <taxon>Poaceae</taxon>
        <taxon>PACMAD clade</taxon>
        <taxon>Panicoideae</taxon>
        <taxon>Panicodae</taxon>
        <taxon>Paniceae</taxon>
        <taxon>Dichantheliinae</taxon>
        <taxon>Dichanthelium</taxon>
    </lineage>
</organism>
<dbReference type="Gene3D" id="3.90.550.10">
    <property type="entry name" value="Spore Coat Polysaccharide Biosynthesis Protein SpsA, Chain A"/>
    <property type="match status" value="1"/>
</dbReference>
<sequence length="370" mass="39734">MPRVVTWGQLIWDSGLKLQAPADLAAASPSMPPRSRHRLYHLLLLLLVIVALARAAVAHGGVEEDAACGAANRTDAASLRPDRLTVLVSGYSERRLPLLRAITGAYAAHPLVLAVVVLWCNPSTPDRVLLRSGGGFPPRVAVRRAASASLNSRFLPRPSDIRTAAIAIADDDVLPDAAALSFAFATWQQQPPAAGRLVGFFPRSHHLDLARGRWSYTAAQPGRYSMVLTKFMVLGADLLYKYSCSPELAAARAVVDRERNCEDILMNFVAAEESGAGPLLVEAGGIRDWGDPRNDVNAGAGEDGGAMRDVGLSATGGLGHWEKRGECITEFHRLLGRMPLRYSYGKVVEEVVGEQGLCSKGGRLVRCDQG</sequence>
<keyword evidence="4" id="KW-0812">Transmembrane</keyword>
<evidence type="ECO:0000259" key="5">
    <source>
        <dbReference type="Pfam" id="PF09258"/>
    </source>
</evidence>
<feature type="transmembrane region" description="Helical" evidence="4">
    <location>
        <begin position="39"/>
        <end position="57"/>
    </location>
</feature>
<keyword evidence="3" id="KW-1015">Disulfide bond</keyword>
<gene>
    <name evidence="6" type="ORF">BAE44_0008865</name>
</gene>
<keyword evidence="7" id="KW-1185">Reference proteome</keyword>
<name>A0A1E5VYB7_9POAL</name>
<dbReference type="GO" id="GO:0016757">
    <property type="term" value="F:glycosyltransferase activity"/>
    <property type="evidence" value="ECO:0007669"/>
    <property type="project" value="InterPro"/>
</dbReference>
<keyword evidence="4" id="KW-0472">Membrane</keyword>
<dbReference type="EMBL" id="LWDX02026297">
    <property type="protein sequence ID" value="OEL30113.1"/>
    <property type="molecule type" value="Genomic_DNA"/>
</dbReference>
<comment type="similarity">
    <text evidence="1">Belongs to the glycosyltransferase 64 family.</text>
</comment>
<dbReference type="OrthoDB" id="5954868at2759"/>